<dbReference type="Proteomes" id="UP000193431">
    <property type="component" value="Chromosome"/>
</dbReference>
<dbReference type="OrthoDB" id="1145067at2"/>
<gene>
    <name evidence="3" type="ORF">BST97_10695</name>
</gene>
<evidence type="ECO:0000313" key="4">
    <source>
        <dbReference type="Proteomes" id="UP000193431"/>
    </source>
</evidence>
<organism evidence="3 4">
    <name type="scientific">Nonlabens spongiae</name>
    <dbReference type="NCBI Taxonomy" id="331648"/>
    <lineage>
        <taxon>Bacteria</taxon>
        <taxon>Pseudomonadati</taxon>
        <taxon>Bacteroidota</taxon>
        <taxon>Flavobacteriia</taxon>
        <taxon>Flavobacteriales</taxon>
        <taxon>Flavobacteriaceae</taxon>
        <taxon>Nonlabens</taxon>
    </lineage>
</organism>
<evidence type="ECO:0000256" key="1">
    <source>
        <dbReference type="SAM" id="Coils"/>
    </source>
</evidence>
<keyword evidence="1" id="KW-0175">Coiled coil</keyword>
<feature type="signal peptide" evidence="2">
    <location>
        <begin position="1"/>
        <end position="18"/>
    </location>
</feature>
<feature type="chain" id="PRO_5013366253" evidence="2">
    <location>
        <begin position="19"/>
        <end position="81"/>
    </location>
</feature>
<keyword evidence="2" id="KW-0732">Signal</keyword>
<keyword evidence="4" id="KW-1185">Reference proteome</keyword>
<proteinExistence type="predicted"/>
<feature type="coiled-coil region" evidence="1">
    <location>
        <begin position="28"/>
        <end position="55"/>
    </location>
</feature>
<name>A0A1W6MLD8_9FLAO</name>
<evidence type="ECO:0000256" key="2">
    <source>
        <dbReference type="SAM" id="SignalP"/>
    </source>
</evidence>
<sequence length="81" mass="9120">MKKSILSILFLSLTLVFAVSCRDVDDKETAQEEEVEALIEDADNVEVKEDKLKLESPDGSEIKVKYDENGEIEKVKTDDNS</sequence>
<evidence type="ECO:0000313" key="3">
    <source>
        <dbReference type="EMBL" id="ARN78415.1"/>
    </source>
</evidence>
<protein>
    <submittedName>
        <fullName evidence="3">Uncharacterized protein</fullName>
    </submittedName>
</protein>
<accession>A0A1W6MLD8</accession>
<dbReference type="AlphaFoldDB" id="A0A1W6MLD8"/>
<reference evidence="3 4" key="1">
    <citation type="submission" date="2016-11" db="EMBL/GenBank/DDBJ databases">
        <title>Trade-off between light-utilization and light-protection in marine flavobacteria.</title>
        <authorList>
            <person name="Kumagai Y."/>
        </authorList>
    </citation>
    <scope>NUCLEOTIDE SEQUENCE [LARGE SCALE GENOMIC DNA]</scope>
    <source>
        <strain evidence="3 4">JCM 13191</strain>
    </source>
</reference>
<dbReference type="EMBL" id="CP019344">
    <property type="protein sequence ID" value="ARN78415.1"/>
    <property type="molecule type" value="Genomic_DNA"/>
</dbReference>
<dbReference type="RefSeq" id="WP_085767219.1">
    <property type="nucleotide sequence ID" value="NZ_CP019344.1"/>
</dbReference>
<dbReference type="PROSITE" id="PS51257">
    <property type="entry name" value="PROKAR_LIPOPROTEIN"/>
    <property type="match status" value="1"/>
</dbReference>